<dbReference type="KEGG" id="hau:Haur_0553"/>
<dbReference type="Proteomes" id="UP000000787">
    <property type="component" value="Chromosome"/>
</dbReference>
<dbReference type="AlphaFoldDB" id="A9AVW3"/>
<dbReference type="HOGENOM" id="CLU_1956589_0_0_0"/>
<proteinExistence type="predicted"/>
<name>A9AVW3_HERA2</name>
<protein>
    <submittedName>
        <fullName evidence="1">Uncharacterized protein</fullName>
    </submittedName>
</protein>
<evidence type="ECO:0000313" key="2">
    <source>
        <dbReference type="Proteomes" id="UP000000787"/>
    </source>
</evidence>
<keyword evidence="2" id="KW-1185">Reference proteome</keyword>
<dbReference type="InParanoid" id="A9AVW3"/>
<gene>
    <name evidence="1" type="ordered locus">Haur_0553</name>
</gene>
<sequence length="128" mass="14137">MVDPIAAIITAMSTPTVTALVSNRVWVGPDLPQGYTPDVGPAILFVIRGGGFDYTRTILSPSLYVQLYGTDEGVCIDLWRTCCDAWMDRGNGVTRLRPDSSAMPRLLRTQTTLWLFALSGWTAHIKNY</sequence>
<evidence type="ECO:0000313" key="1">
    <source>
        <dbReference type="EMBL" id="ABX03201.1"/>
    </source>
</evidence>
<reference evidence="1 2" key="1">
    <citation type="journal article" date="2011" name="Stand. Genomic Sci.">
        <title>Complete genome sequence of the filamentous gliding predatory bacterium Herpetosiphon aurantiacus type strain (114-95(T)).</title>
        <authorList>
            <person name="Kiss H."/>
            <person name="Nett M."/>
            <person name="Domin N."/>
            <person name="Martin K."/>
            <person name="Maresca J.A."/>
            <person name="Copeland A."/>
            <person name="Lapidus A."/>
            <person name="Lucas S."/>
            <person name="Berry K.W."/>
            <person name="Glavina Del Rio T."/>
            <person name="Dalin E."/>
            <person name="Tice H."/>
            <person name="Pitluck S."/>
            <person name="Richardson P."/>
            <person name="Bruce D."/>
            <person name="Goodwin L."/>
            <person name="Han C."/>
            <person name="Detter J.C."/>
            <person name="Schmutz J."/>
            <person name="Brettin T."/>
            <person name="Land M."/>
            <person name="Hauser L."/>
            <person name="Kyrpides N.C."/>
            <person name="Ivanova N."/>
            <person name="Goker M."/>
            <person name="Woyke T."/>
            <person name="Klenk H.P."/>
            <person name="Bryant D.A."/>
        </authorList>
    </citation>
    <scope>NUCLEOTIDE SEQUENCE [LARGE SCALE GENOMIC DNA]</scope>
    <source>
        <strain evidence="2">ATCC 23779 / DSM 785 / 114-95</strain>
    </source>
</reference>
<dbReference type="BioCyc" id="HAUR316274:GHYA-562-MONOMER"/>
<accession>A9AVW3</accession>
<dbReference type="STRING" id="316274.Haur_0553"/>
<organism evidence="1 2">
    <name type="scientific">Herpetosiphon aurantiacus (strain ATCC 23779 / DSM 785 / 114-95)</name>
    <dbReference type="NCBI Taxonomy" id="316274"/>
    <lineage>
        <taxon>Bacteria</taxon>
        <taxon>Bacillati</taxon>
        <taxon>Chloroflexota</taxon>
        <taxon>Chloroflexia</taxon>
        <taxon>Herpetosiphonales</taxon>
        <taxon>Herpetosiphonaceae</taxon>
        <taxon>Herpetosiphon</taxon>
    </lineage>
</organism>
<dbReference type="EMBL" id="CP000875">
    <property type="protein sequence ID" value="ABX03201.1"/>
    <property type="molecule type" value="Genomic_DNA"/>
</dbReference>